<gene>
    <name evidence="1" type="ORF">HK12_13255</name>
</gene>
<evidence type="ECO:0000313" key="1">
    <source>
        <dbReference type="EMBL" id="OUI84904.1"/>
    </source>
</evidence>
<proteinExistence type="predicted"/>
<accession>A0A252A5P0</accession>
<name>A0A252A5P0_9PROT</name>
<reference evidence="1 2" key="1">
    <citation type="submission" date="2014-06" db="EMBL/GenBank/DDBJ databases">
        <authorList>
            <person name="Ju J."/>
            <person name="Zhang J."/>
        </authorList>
    </citation>
    <scope>NUCLEOTIDE SEQUENCE [LARGE SCALE GENOMIC DNA]</scope>
    <source>
        <strain evidence="1">DmW_045</strain>
    </source>
</reference>
<protein>
    <submittedName>
        <fullName evidence="1">Uncharacterized protein</fullName>
    </submittedName>
</protein>
<dbReference type="EMBL" id="JOMO01000007">
    <property type="protein sequence ID" value="OUI84904.1"/>
    <property type="molecule type" value="Genomic_DNA"/>
</dbReference>
<sequence>MVARSKAYYARTVYPLPQYFRRASSACWRATAVQVSGFLRCENLFQNIPPAFRLEATATAQSARAGRGFYGLRTGFTATFLLHWMQNTTCAASN</sequence>
<comment type="caution">
    <text evidence="1">The sequence shown here is derived from an EMBL/GenBank/DDBJ whole genome shotgun (WGS) entry which is preliminary data.</text>
</comment>
<dbReference type="AlphaFoldDB" id="A0A252A5P0"/>
<dbReference type="Proteomes" id="UP000194639">
    <property type="component" value="Unassembled WGS sequence"/>
</dbReference>
<evidence type="ECO:0000313" key="2">
    <source>
        <dbReference type="Proteomes" id="UP000194639"/>
    </source>
</evidence>
<organism evidence="1 2">
    <name type="scientific">Acetobacter orientalis</name>
    <dbReference type="NCBI Taxonomy" id="146474"/>
    <lineage>
        <taxon>Bacteria</taxon>
        <taxon>Pseudomonadati</taxon>
        <taxon>Pseudomonadota</taxon>
        <taxon>Alphaproteobacteria</taxon>
        <taxon>Acetobacterales</taxon>
        <taxon>Acetobacteraceae</taxon>
        <taxon>Acetobacter</taxon>
    </lineage>
</organism>